<dbReference type="EMBL" id="JH719945">
    <property type="protein sequence ID" value="EJF51771.1"/>
    <property type="molecule type" value="Genomic_DNA"/>
</dbReference>
<organism evidence="1 3">
    <name type="scientific">Saprospira grandis DSM 2844</name>
    <dbReference type="NCBI Taxonomy" id="694433"/>
    <lineage>
        <taxon>Bacteria</taxon>
        <taxon>Pseudomonadati</taxon>
        <taxon>Bacteroidota</taxon>
        <taxon>Saprospiria</taxon>
        <taxon>Saprospirales</taxon>
        <taxon>Saprospiraceae</taxon>
        <taxon>Saprospira</taxon>
    </lineage>
</organism>
<dbReference type="RefSeq" id="WP_002658368.1">
    <property type="nucleotide sequence ID" value="NZ_JH719942.1"/>
</dbReference>
<name>J0XSA4_9BACT</name>
<dbReference type="Proteomes" id="UP000005113">
    <property type="component" value="Unassembled WGS sequence"/>
</dbReference>
<dbReference type="HOGENOM" id="CLU_173112_0_0_10"/>
<accession>J0XSA4</accession>
<evidence type="ECO:0000313" key="2">
    <source>
        <dbReference type="EMBL" id="EJF53001.1"/>
    </source>
</evidence>
<reference evidence="3" key="1">
    <citation type="journal article" date="2012" name="Stand. Genomic Sci.">
        <title>Permanent draft genome sequence of the gliding predator Saprospira grandis strain Sa g1 (= HR1).</title>
        <authorList>
            <person name="Mavromatis K."/>
            <person name="Chertkov O."/>
            <person name="Lapidus A."/>
            <person name="Nolan M."/>
            <person name="Lucas S."/>
            <person name="Tice H."/>
            <person name="Del Rio T.G."/>
            <person name="Cheng J.F."/>
            <person name="Han C."/>
            <person name="Tapia R."/>
            <person name="Bruce D."/>
            <person name="Goodwin L.A."/>
            <person name="Pitluck S."/>
            <person name="Huntemann M."/>
            <person name="Liolios K."/>
            <person name="Pagani I."/>
            <person name="Ivanova N."/>
            <person name="Mikhailova N."/>
            <person name="Pati A."/>
            <person name="Chen A."/>
            <person name="Palaniappan K."/>
            <person name="Land M."/>
            <person name="Brambilla E.M."/>
            <person name="Rohde M."/>
            <person name="Spring S."/>
            <person name="Goker M."/>
            <person name="Detter J.C."/>
            <person name="Bristow J."/>
            <person name="Eisen J.A."/>
            <person name="Markowitz V."/>
            <person name="Hugenholtz P."/>
            <person name="Kyrpides N.C."/>
            <person name="Klenk H.P."/>
            <person name="Woyke T."/>
        </authorList>
    </citation>
    <scope>NUCLEOTIDE SEQUENCE [LARGE SCALE GENOMIC DNA]</scope>
    <source>
        <strain evidence="3">DSM 2844</strain>
    </source>
</reference>
<dbReference type="AlphaFoldDB" id="J0XSA4"/>
<reference evidence="1" key="2">
    <citation type="submission" date="2012-02" db="EMBL/GenBank/DDBJ databases">
        <title>Improved High-Quality Draft genome of Saprospira grandis DSM 2844.</title>
        <authorList>
            <consortium name="US DOE Joint Genome Institute (JGI-PGF)"/>
            <person name="Lucas S."/>
            <person name="Copeland A."/>
            <person name="Lapidus A."/>
            <person name="Bruce D."/>
            <person name="Goodwin L."/>
            <person name="Pitluck S."/>
            <person name="Peters L."/>
            <person name="Chertkov O."/>
            <person name="Kyrpides N."/>
            <person name="Mavromatis K."/>
            <person name="Detter J.C."/>
            <person name="Han C."/>
            <person name="Land M."/>
            <person name="Hauser L."/>
            <person name="Markowitz V."/>
            <person name="Cheng J.-F."/>
            <person name="Hugenholtz P."/>
            <person name="Woyke T."/>
            <person name="Wu D."/>
            <person name="Spring S."/>
            <person name="Brambilla E."/>
            <person name="Klenk H.-P."/>
            <person name="Eisen J.A."/>
        </authorList>
    </citation>
    <scope>NUCLEOTIDE SEQUENCE</scope>
    <source>
        <strain evidence="1">DSM 2844</strain>
    </source>
</reference>
<evidence type="ECO:0000313" key="3">
    <source>
        <dbReference type="Proteomes" id="UP000005113"/>
    </source>
</evidence>
<dbReference type="EMBL" id="JH719942">
    <property type="protein sequence ID" value="EJF53001.1"/>
    <property type="molecule type" value="Genomic_DNA"/>
</dbReference>
<protein>
    <submittedName>
        <fullName evidence="1">Uncharacterized protein</fullName>
    </submittedName>
</protein>
<dbReference type="OrthoDB" id="1524666at2"/>
<evidence type="ECO:0000313" key="1">
    <source>
        <dbReference type="EMBL" id="EJF51771.1"/>
    </source>
</evidence>
<gene>
    <name evidence="1" type="ORF">SapgrDRAFT_0004</name>
    <name evidence="2" type="ORF">SapgrDRAFT_1278</name>
</gene>
<proteinExistence type="predicted"/>
<sequence>MKYNKTTLKKLEELLKAADYRIRYEKGQFQSGYCLVKQQRQIVMNKFYTTEARIQSLLDILAKVGLSEEVALSENLQKFWTQLLPILAQQREQIEAKEEQEEAPKL</sequence>